<sequence>FMLMNVSAQTPQCKKNADCAAYCRHHSGLPLCLDGICQCFSAKESEKSASGTKGFKTRGY</sequence>
<dbReference type="AlphaFoldDB" id="A0A8S0U827"/>
<organism evidence="1 2">
    <name type="scientific">Olea europaea subsp. europaea</name>
    <dbReference type="NCBI Taxonomy" id="158383"/>
    <lineage>
        <taxon>Eukaryota</taxon>
        <taxon>Viridiplantae</taxon>
        <taxon>Streptophyta</taxon>
        <taxon>Embryophyta</taxon>
        <taxon>Tracheophyta</taxon>
        <taxon>Spermatophyta</taxon>
        <taxon>Magnoliopsida</taxon>
        <taxon>eudicotyledons</taxon>
        <taxon>Gunneridae</taxon>
        <taxon>Pentapetalae</taxon>
        <taxon>asterids</taxon>
        <taxon>lamiids</taxon>
        <taxon>Lamiales</taxon>
        <taxon>Oleaceae</taxon>
        <taxon>Oleeae</taxon>
        <taxon>Olea</taxon>
    </lineage>
</organism>
<reference evidence="1 2" key="1">
    <citation type="submission" date="2019-12" db="EMBL/GenBank/DDBJ databases">
        <authorList>
            <person name="Alioto T."/>
            <person name="Alioto T."/>
            <person name="Gomez Garrido J."/>
        </authorList>
    </citation>
    <scope>NUCLEOTIDE SEQUENCE [LARGE SCALE GENOMIC DNA]</scope>
</reference>
<comment type="caution">
    <text evidence="1">The sequence shown here is derived from an EMBL/GenBank/DDBJ whole genome shotgun (WGS) entry which is preliminary data.</text>
</comment>
<dbReference type="EMBL" id="CACTIH010007522">
    <property type="protein sequence ID" value="CAA3015066.1"/>
    <property type="molecule type" value="Genomic_DNA"/>
</dbReference>
<gene>
    <name evidence="1" type="ORF">OLEA9_A015193</name>
</gene>
<keyword evidence="2" id="KW-1185">Reference proteome</keyword>
<evidence type="ECO:0000313" key="2">
    <source>
        <dbReference type="Proteomes" id="UP000594638"/>
    </source>
</evidence>
<protein>
    <submittedName>
        <fullName evidence="1">Uncharacterized protein</fullName>
    </submittedName>
</protein>
<accession>A0A8S0U827</accession>
<dbReference type="Gramene" id="OE9A015193T1">
    <property type="protein sequence ID" value="OE9A015193C1"/>
    <property type="gene ID" value="OE9A015193"/>
</dbReference>
<proteinExistence type="predicted"/>
<name>A0A8S0U827_OLEEU</name>
<evidence type="ECO:0000313" key="1">
    <source>
        <dbReference type="EMBL" id="CAA3015066.1"/>
    </source>
</evidence>
<dbReference type="Proteomes" id="UP000594638">
    <property type="component" value="Unassembled WGS sequence"/>
</dbReference>
<feature type="non-terminal residue" evidence="1">
    <location>
        <position position="1"/>
    </location>
</feature>